<dbReference type="Proteomes" id="UP000030151">
    <property type="component" value="Unassembled WGS sequence"/>
</dbReference>
<evidence type="ECO:0000313" key="3">
    <source>
        <dbReference type="Proteomes" id="UP000030151"/>
    </source>
</evidence>
<dbReference type="AlphaFoldDB" id="A0A0A1UNW5"/>
<evidence type="ECO:0000256" key="1">
    <source>
        <dbReference type="SAM" id="SignalP"/>
    </source>
</evidence>
<protein>
    <submittedName>
        <fullName evidence="2">Uncharacterized protein</fullName>
    </submittedName>
</protein>
<proteinExistence type="predicted"/>
<dbReference type="HOGENOM" id="CLU_116389_0_0_1"/>
<dbReference type="OrthoDB" id="4932299at2759"/>
<keyword evidence="1" id="KW-0732">Signal</keyword>
<comment type="caution">
    <text evidence="2">The sequence shown here is derived from an EMBL/GenBank/DDBJ whole genome shotgun (WGS) entry which is preliminary data.</text>
</comment>
<feature type="chain" id="PRO_5001980714" evidence="1">
    <location>
        <begin position="21"/>
        <end position="204"/>
    </location>
</feature>
<name>A0A0A1UNW5_9HYPO</name>
<accession>A0A0A1UNW5</accession>
<evidence type="ECO:0000313" key="2">
    <source>
        <dbReference type="EMBL" id="EXU96544.1"/>
    </source>
</evidence>
<feature type="signal peptide" evidence="1">
    <location>
        <begin position="1"/>
        <end position="20"/>
    </location>
</feature>
<reference evidence="2 3" key="1">
    <citation type="submission" date="2014-02" db="EMBL/GenBank/DDBJ databases">
        <title>The genome sequence of the entomopathogenic fungus Metarhizium robertsii ARSEF 2575.</title>
        <authorList>
            <person name="Giuliano Garisto Donzelli B."/>
            <person name="Roe B.A."/>
            <person name="Macmil S.L."/>
            <person name="Krasnoff S.B."/>
            <person name="Gibson D.M."/>
        </authorList>
    </citation>
    <scope>NUCLEOTIDE SEQUENCE [LARGE SCALE GENOMIC DNA]</scope>
    <source>
        <strain evidence="2 3">ARSEF 2575</strain>
    </source>
</reference>
<gene>
    <name evidence="2" type="ORF">X797_010356</name>
</gene>
<sequence>MTMLTIKYTSLLCIWTVAQSIYAASGESHDKRGNDKALYEAPSWELTNPPAGSSLTVWPPLGIPSDGDIWMRFDISSPNLDPMYCYMLVHVNGDARHASFSDQRCVGSNFTVSWGYTRDDDAGIMTIVNPGRTRRCWFGWRGVNAKEHLEDAGPNNTAEMPPILCIVLAWAAANRGIFDAIPRILVLDEAQYFALALLYFGYTA</sequence>
<organism evidence="2 3">
    <name type="scientific">Metarhizium robertsii</name>
    <dbReference type="NCBI Taxonomy" id="568076"/>
    <lineage>
        <taxon>Eukaryota</taxon>
        <taxon>Fungi</taxon>
        <taxon>Dikarya</taxon>
        <taxon>Ascomycota</taxon>
        <taxon>Pezizomycotina</taxon>
        <taxon>Sordariomycetes</taxon>
        <taxon>Hypocreomycetidae</taxon>
        <taxon>Hypocreales</taxon>
        <taxon>Clavicipitaceae</taxon>
        <taxon>Metarhizium</taxon>
    </lineage>
</organism>
<dbReference type="EMBL" id="JELW01000048">
    <property type="protein sequence ID" value="EXU96544.1"/>
    <property type="molecule type" value="Genomic_DNA"/>
</dbReference>